<feature type="domain" description="Complex 1 LYR protein" evidence="9">
    <location>
        <begin position="18"/>
        <end position="79"/>
    </location>
</feature>
<comment type="caution">
    <text evidence="10">The sequence shown here is derived from an EMBL/GenBank/DDBJ whole genome shotgun (WGS) entry which is preliminary data.</text>
</comment>
<evidence type="ECO:0000313" key="10">
    <source>
        <dbReference type="EMBL" id="KAK9703885.1"/>
    </source>
</evidence>
<keyword evidence="4" id="KW-0679">Respiratory chain</keyword>
<evidence type="ECO:0000256" key="8">
    <source>
        <dbReference type="ARBA" id="ARBA00023136"/>
    </source>
</evidence>
<keyword evidence="6" id="KW-0249">Electron transport</keyword>
<evidence type="ECO:0000256" key="1">
    <source>
        <dbReference type="ARBA" id="ARBA00004443"/>
    </source>
</evidence>
<comment type="similarity">
    <text evidence="2">Belongs to the complex I LYR family.</text>
</comment>
<accession>A0ABR2VVB8</accession>
<dbReference type="Pfam" id="PF05347">
    <property type="entry name" value="Complex1_LYR"/>
    <property type="match status" value="1"/>
</dbReference>
<keyword evidence="7" id="KW-0496">Mitochondrion</keyword>
<evidence type="ECO:0000259" key="9">
    <source>
        <dbReference type="Pfam" id="PF05347"/>
    </source>
</evidence>
<dbReference type="PANTHER" id="PTHR12964:SF0">
    <property type="entry name" value="NADH DEHYDROGENASE [UBIQUINONE] 1 ALPHA SUBCOMPLEX SUBUNIT 6"/>
    <property type="match status" value="1"/>
</dbReference>
<evidence type="ECO:0000256" key="7">
    <source>
        <dbReference type="ARBA" id="ARBA00023128"/>
    </source>
</evidence>
<keyword evidence="8" id="KW-0472">Membrane</keyword>
<proteinExistence type="inferred from homology"/>
<dbReference type="CDD" id="cd20266">
    <property type="entry name" value="Complex1_LYR_NDUFA6_LYRM6"/>
    <property type="match status" value="1"/>
</dbReference>
<protein>
    <submittedName>
        <fullName evidence="10">Ndufa6 NADH-ubiquinone oxidoreductase subunit</fullName>
    </submittedName>
</protein>
<reference evidence="10 11" key="1">
    <citation type="submission" date="2023-04" db="EMBL/GenBank/DDBJ databases">
        <title>Genome of Basidiobolus ranarum AG-B5.</title>
        <authorList>
            <person name="Stajich J.E."/>
            <person name="Carter-House D."/>
            <person name="Gryganskyi A."/>
        </authorList>
    </citation>
    <scope>NUCLEOTIDE SEQUENCE [LARGE SCALE GENOMIC DNA]</scope>
    <source>
        <strain evidence="10 11">AG-B5</strain>
    </source>
</reference>
<dbReference type="PANTHER" id="PTHR12964">
    <property type="entry name" value="NADH-UBIQUINONE OXIDOREDUCTASE B14 SUBUNIT"/>
    <property type="match status" value="1"/>
</dbReference>
<sequence length="116" mass="13622">MSQPFITAASGSLTIARQRVLGLYRDCQRAAPKIVTLYELDFPADVVRAKIREEFEKNRFVNDVGLLDILIFKGQAELRETMMKWKQNSQLMQYFYKDEVDPKATDFLSKFYENRD</sequence>
<dbReference type="InterPro" id="IPR016488">
    <property type="entry name" value="NADH_Ub_cplx-1_asu_su-6"/>
</dbReference>
<evidence type="ECO:0000256" key="4">
    <source>
        <dbReference type="ARBA" id="ARBA00022660"/>
    </source>
</evidence>
<comment type="subcellular location">
    <subcellularLocation>
        <location evidence="1">Mitochondrion inner membrane</location>
        <topology evidence="1">Peripheral membrane protein</topology>
        <orientation evidence="1">Matrix side</orientation>
    </subcellularLocation>
</comment>
<evidence type="ECO:0000256" key="2">
    <source>
        <dbReference type="ARBA" id="ARBA00009508"/>
    </source>
</evidence>
<gene>
    <name evidence="10" type="primary">NdufA6</name>
    <name evidence="10" type="ORF">K7432_010493</name>
</gene>
<keyword evidence="5" id="KW-0999">Mitochondrion inner membrane</keyword>
<keyword evidence="3" id="KW-0813">Transport</keyword>
<keyword evidence="11" id="KW-1185">Reference proteome</keyword>
<dbReference type="InterPro" id="IPR045299">
    <property type="entry name" value="Complex1_LYR_NDUFA6_LYRM6"/>
</dbReference>
<organism evidence="10 11">
    <name type="scientific">Basidiobolus ranarum</name>
    <dbReference type="NCBI Taxonomy" id="34480"/>
    <lineage>
        <taxon>Eukaryota</taxon>
        <taxon>Fungi</taxon>
        <taxon>Fungi incertae sedis</taxon>
        <taxon>Zoopagomycota</taxon>
        <taxon>Entomophthoromycotina</taxon>
        <taxon>Basidiobolomycetes</taxon>
        <taxon>Basidiobolales</taxon>
        <taxon>Basidiobolaceae</taxon>
        <taxon>Basidiobolus</taxon>
    </lineage>
</organism>
<evidence type="ECO:0000313" key="11">
    <source>
        <dbReference type="Proteomes" id="UP001479436"/>
    </source>
</evidence>
<dbReference type="EMBL" id="JASJQH010007602">
    <property type="protein sequence ID" value="KAK9703885.1"/>
    <property type="molecule type" value="Genomic_DNA"/>
</dbReference>
<name>A0ABR2VVB8_9FUNG</name>
<evidence type="ECO:0000256" key="5">
    <source>
        <dbReference type="ARBA" id="ARBA00022792"/>
    </source>
</evidence>
<evidence type="ECO:0000256" key="6">
    <source>
        <dbReference type="ARBA" id="ARBA00022982"/>
    </source>
</evidence>
<dbReference type="InterPro" id="IPR008011">
    <property type="entry name" value="Complex1_LYR_dom"/>
</dbReference>
<evidence type="ECO:0000256" key="3">
    <source>
        <dbReference type="ARBA" id="ARBA00022448"/>
    </source>
</evidence>
<dbReference type="Proteomes" id="UP001479436">
    <property type="component" value="Unassembled WGS sequence"/>
</dbReference>